<organism evidence="1">
    <name type="scientific">Triticum aestivum</name>
    <name type="common">Wheat</name>
    <dbReference type="NCBI Taxonomy" id="4565"/>
    <lineage>
        <taxon>Eukaryota</taxon>
        <taxon>Viridiplantae</taxon>
        <taxon>Streptophyta</taxon>
        <taxon>Embryophyta</taxon>
        <taxon>Tracheophyta</taxon>
        <taxon>Spermatophyta</taxon>
        <taxon>Magnoliopsida</taxon>
        <taxon>Liliopsida</taxon>
        <taxon>Poales</taxon>
        <taxon>Poaceae</taxon>
        <taxon>BOP clade</taxon>
        <taxon>Pooideae</taxon>
        <taxon>Triticodae</taxon>
        <taxon>Triticeae</taxon>
        <taxon>Triticinae</taxon>
        <taxon>Triticum</taxon>
    </lineage>
</organism>
<dbReference type="Gramene" id="TraesLDM2A03G00596390.1">
    <property type="protein sequence ID" value="TraesLDM2A03G00596390.1"/>
    <property type="gene ID" value="TraesLDM2A03G00596390"/>
</dbReference>
<name>A0A3B6ARW0_WHEAT</name>
<dbReference type="Proteomes" id="UP000019116">
    <property type="component" value="Chromosome 2A"/>
</dbReference>
<reference evidence="1" key="2">
    <citation type="submission" date="2018-10" db="UniProtKB">
        <authorList>
            <consortium name="EnsemblPlants"/>
        </authorList>
    </citation>
    <scope>IDENTIFICATION</scope>
</reference>
<dbReference type="Gramene" id="TraesARI2A03G00600870.1">
    <property type="protein sequence ID" value="TraesARI2A03G00600870.1"/>
    <property type="gene ID" value="TraesARI2A03G00600870"/>
</dbReference>
<dbReference type="Gramene" id="TraesCS2A02G053900.1">
    <property type="protein sequence ID" value="TraesCS2A02G053900.1"/>
    <property type="gene ID" value="TraesCS2A02G053900"/>
</dbReference>
<evidence type="ECO:0000313" key="1">
    <source>
        <dbReference type="EnsemblPlants" id="TraesCS2A02G053900.1"/>
    </source>
</evidence>
<dbReference type="Gramene" id="TraesCAD_scaffold_015053_01G000200.1">
    <property type="protein sequence ID" value="TraesCAD_scaffold_015053_01G000200.1"/>
    <property type="gene ID" value="TraesCAD_scaffold_015053_01G000200"/>
</dbReference>
<dbReference type="Gramene" id="TraesPARA_EIv1.0_0453350.1">
    <property type="protein sequence ID" value="TraesPARA_EIv1.0_0453350.1.CDS"/>
    <property type="gene ID" value="TraesPARA_EIv1.0_0453350"/>
</dbReference>
<reference evidence="1" key="1">
    <citation type="submission" date="2018-08" db="EMBL/GenBank/DDBJ databases">
        <authorList>
            <person name="Rossello M."/>
        </authorList>
    </citation>
    <scope>NUCLEOTIDE SEQUENCE [LARGE SCALE GENOMIC DNA]</scope>
    <source>
        <strain evidence="1">cv. Chinese Spring</strain>
    </source>
</reference>
<sequence>MMNFKDDAPGKKDFVLLTRMESITSYKNQRGQPTSGCHEHGRDAFTADSIAMSHAISLATDMWVVRVVF</sequence>
<accession>A0A3B6ARW0</accession>
<protein>
    <submittedName>
        <fullName evidence="1">Uncharacterized protein</fullName>
    </submittedName>
</protein>
<dbReference type="Gramene" id="TraesLAC2A03G00598290.1">
    <property type="protein sequence ID" value="TraesLAC2A03G00598290.1"/>
    <property type="gene ID" value="TraesLAC2A03G00598290"/>
</dbReference>
<keyword evidence="2" id="KW-1185">Reference proteome</keyword>
<dbReference type="Gramene" id="TraesCS2A03G0103500.1">
    <property type="protein sequence ID" value="TraesCS2A03G0103500.1.CDS"/>
    <property type="gene ID" value="TraesCS2A03G0103500"/>
</dbReference>
<evidence type="ECO:0000313" key="2">
    <source>
        <dbReference type="Proteomes" id="UP000019116"/>
    </source>
</evidence>
<dbReference type="Gramene" id="TraesWEE_scaffold_022841_01G000100.1">
    <property type="protein sequence ID" value="TraesWEE_scaffold_022841_01G000100.1"/>
    <property type="gene ID" value="TraesWEE_scaffold_022841_01G000100"/>
</dbReference>
<dbReference type="OrthoDB" id="710630at2759"/>
<dbReference type="AlphaFoldDB" id="A0A3B6ARW0"/>
<dbReference type="Gramene" id="TraesJUL2A03G00597270.1">
    <property type="protein sequence ID" value="TraesJUL2A03G00597270.1"/>
    <property type="gene ID" value="TraesJUL2A03G00597270"/>
</dbReference>
<proteinExistence type="predicted"/>
<dbReference type="Gramene" id="TraesNOR2A03G00602220.1">
    <property type="protein sequence ID" value="TraesNOR2A03G00602220.1"/>
    <property type="gene ID" value="TraesNOR2A03G00602220"/>
</dbReference>
<dbReference type="EnsemblPlants" id="TraesCS2A02G053900.1">
    <property type="protein sequence ID" value="TraesCS2A02G053900.1"/>
    <property type="gene ID" value="TraesCS2A02G053900"/>
</dbReference>